<evidence type="ECO:0000313" key="14">
    <source>
        <dbReference type="Proteomes" id="UP000663505"/>
    </source>
</evidence>
<dbReference type="InterPro" id="IPR050857">
    <property type="entry name" value="D-2-hydroxyacid_DH"/>
</dbReference>
<evidence type="ECO:0000256" key="7">
    <source>
        <dbReference type="ARBA" id="ARBA00023027"/>
    </source>
</evidence>
<evidence type="ECO:0000256" key="3">
    <source>
        <dbReference type="ARBA" id="ARBA00005854"/>
    </source>
</evidence>
<evidence type="ECO:0000256" key="2">
    <source>
        <dbReference type="ARBA" id="ARBA00005216"/>
    </source>
</evidence>
<dbReference type="GO" id="GO:0051287">
    <property type="term" value="F:NAD binding"/>
    <property type="evidence" value="ECO:0007669"/>
    <property type="project" value="UniProtKB-UniRule"/>
</dbReference>
<dbReference type="PROSITE" id="PS00065">
    <property type="entry name" value="D_2_HYDROXYACID_DH_1"/>
    <property type="match status" value="1"/>
</dbReference>
<dbReference type="FunFam" id="3.40.50.720:FF:000021">
    <property type="entry name" value="D-3-phosphoglycerate dehydrogenase"/>
    <property type="match status" value="1"/>
</dbReference>
<evidence type="ECO:0000256" key="10">
    <source>
        <dbReference type="ARBA" id="ARBA00048731"/>
    </source>
</evidence>
<gene>
    <name evidence="13" type="ORF">JZ786_08625</name>
</gene>
<dbReference type="InterPro" id="IPR045865">
    <property type="entry name" value="ACT-like_dom_sf"/>
</dbReference>
<dbReference type="Gene3D" id="3.30.1330.90">
    <property type="entry name" value="D-3-phosphoglycerate dehydrogenase, domain 3"/>
    <property type="match status" value="1"/>
</dbReference>
<dbReference type="Pfam" id="PF19304">
    <property type="entry name" value="PGDH_inter"/>
    <property type="match status" value="1"/>
</dbReference>
<dbReference type="AlphaFoldDB" id="A0A9X7W4K8"/>
<accession>A0A9X7W4K8</accession>
<dbReference type="InterPro" id="IPR006236">
    <property type="entry name" value="PGDH"/>
</dbReference>
<evidence type="ECO:0000313" key="13">
    <source>
        <dbReference type="EMBL" id="QSO49763.1"/>
    </source>
</evidence>
<evidence type="ECO:0000256" key="11">
    <source>
        <dbReference type="RuleBase" id="RU363003"/>
    </source>
</evidence>
<dbReference type="GO" id="GO:0006564">
    <property type="term" value="P:L-serine biosynthetic process"/>
    <property type="evidence" value="ECO:0007669"/>
    <property type="project" value="UniProtKB-UniRule"/>
</dbReference>
<comment type="pathway">
    <text evidence="2 11">Amino-acid biosynthesis; L-serine biosynthesis; L-serine from 3-phospho-D-glycerate: step 1/3.</text>
</comment>
<keyword evidence="7 11" id="KW-0520">NAD</keyword>
<dbReference type="SUPFAM" id="SSF52283">
    <property type="entry name" value="Formate/glycerate dehydrogenase catalytic domain-like"/>
    <property type="match status" value="1"/>
</dbReference>
<name>A0A9X7W4K8_9BACL</name>
<keyword evidence="5 11" id="KW-0028">Amino-acid biosynthesis</keyword>
<comment type="catalytic activity">
    <reaction evidence="9">
        <text>(R)-2-hydroxyglutarate + NAD(+) = 2-oxoglutarate + NADH + H(+)</text>
        <dbReference type="Rhea" id="RHEA:49612"/>
        <dbReference type="ChEBI" id="CHEBI:15378"/>
        <dbReference type="ChEBI" id="CHEBI:15801"/>
        <dbReference type="ChEBI" id="CHEBI:16810"/>
        <dbReference type="ChEBI" id="CHEBI:57540"/>
        <dbReference type="ChEBI" id="CHEBI:57945"/>
        <dbReference type="EC" id="1.1.1.399"/>
    </reaction>
</comment>
<dbReference type="InterPro" id="IPR006140">
    <property type="entry name" value="D-isomer_DH_NAD-bd"/>
</dbReference>
<dbReference type="Gene3D" id="3.40.50.720">
    <property type="entry name" value="NAD(P)-binding Rossmann-like Domain"/>
    <property type="match status" value="2"/>
</dbReference>
<evidence type="ECO:0000256" key="1">
    <source>
        <dbReference type="ARBA" id="ARBA00003800"/>
    </source>
</evidence>
<dbReference type="PANTHER" id="PTHR42789">
    <property type="entry name" value="D-ISOMER SPECIFIC 2-HYDROXYACID DEHYDROGENASE FAMILY PROTEIN (AFU_ORTHOLOGUE AFUA_6G10090)"/>
    <property type="match status" value="1"/>
</dbReference>
<dbReference type="InterPro" id="IPR045626">
    <property type="entry name" value="PGDH_ASB_dom"/>
</dbReference>
<sequence length="530" mass="56551">MVLKVLVADDISMLGLQKLDVLANTEVVIRVGMTESELLEEVKDADALLVRSQTQVTAAVLDAARRLRVVGRAGVGVDNIDVAHATKKGVIVVNAPDGNTIAAAEHTFALLMSVARYIPLAHRSVMAGEWKRKNFIGVELLGKTLGIIGMGRIGTEVALRARAFKMKILGYDPFLTEERAAELGIVKTDLETSIRQADFLTVHTPLTKDTRHLINSEAFASMKKGVRIVNCARGGIIDEVALCAALEEGKVAAAALDVFENEPLPADSPLKEAPNLILTPHLGASTVEAQEQVAISVAEEVAHILADEPFKNAVNLPALSAEQLTVLSPVLELGEQLGAFMGQLFSGDLADVQITVGGEWTKQDTGFLSRTVLKGLLAQGYADEVNYVNAPTIAAGIGLSVSDVKQARSKVYTSFLSVSASVSGVRHTVVGTLYNGSRPRIVEIDNYRIDAEPYGSIIFTYHMDQPGMIGKIGSLIGEAGVNIASMQVGRTESGGEAIMLLCVDRMVPEDVVTNIAKVAGVRKVRMLQLA</sequence>
<dbReference type="InterPro" id="IPR036291">
    <property type="entry name" value="NAD(P)-bd_dom_sf"/>
</dbReference>
<dbReference type="CDD" id="cd12173">
    <property type="entry name" value="PGDH_4"/>
    <property type="match status" value="1"/>
</dbReference>
<dbReference type="PANTHER" id="PTHR42789:SF1">
    <property type="entry name" value="D-ISOMER SPECIFIC 2-HYDROXYACID DEHYDROGENASE FAMILY PROTEIN (AFU_ORTHOLOGUE AFUA_6G10090)"/>
    <property type="match status" value="1"/>
</dbReference>
<evidence type="ECO:0000256" key="9">
    <source>
        <dbReference type="ARBA" id="ARBA00048126"/>
    </source>
</evidence>
<dbReference type="SUPFAM" id="SSF51735">
    <property type="entry name" value="NAD(P)-binding Rossmann-fold domains"/>
    <property type="match status" value="1"/>
</dbReference>
<dbReference type="EC" id="1.1.1.95" evidence="11"/>
<dbReference type="InterPro" id="IPR029752">
    <property type="entry name" value="D-isomer_DH_CS1"/>
</dbReference>
<dbReference type="InterPro" id="IPR002912">
    <property type="entry name" value="ACT_dom"/>
</dbReference>
<dbReference type="Proteomes" id="UP000663505">
    <property type="component" value="Chromosome"/>
</dbReference>
<protein>
    <recommendedName>
        <fullName evidence="4 11">D-3-phosphoglycerate dehydrogenase</fullName>
        <ecNumber evidence="11">1.1.1.95</ecNumber>
    </recommendedName>
</protein>
<dbReference type="PROSITE" id="PS00671">
    <property type="entry name" value="D_2_HYDROXYACID_DH_3"/>
    <property type="match status" value="1"/>
</dbReference>
<dbReference type="GO" id="GO:0004617">
    <property type="term" value="F:phosphoglycerate dehydrogenase activity"/>
    <property type="evidence" value="ECO:0007669"/>
    <property type="project" value="UniProtKB-UniRule"/>
</dbReference>
<comment type="function">
    <text evidence="1">Catalyzes the reversible oxidation of 3-phospho-D-glycerate to 3-phosphonooxypyruvate, the first step of the phosphorylated L-serine biosynthesis pathway. Also catalyzes the reversible oxidation of 2-hydroxyglutarate to 2-oxoglutarate.</text>
</comment>
<comment type="similarity">
    <text evidence="3 11">Belongs to the D-isomer specific 2-hydroxyacid dehydrogenase family.</text>
</comment>
<keyword evidence="6 11" id="KW-0560">Oxidoreductase</keyword>
<dbReference type="NCBIfam" id="TIGR01327">
    <property type="entry name" value="PGDH"/>
    <property type="match status" value="1"/>
</dbReference>
<dbReference type="CDD" id="cd04902">
    <property type="entry name" value="ACT_3PGDH-xct"/>
    <property type="match status" value="1"/>
</dbReference>
<dbReference type="Pfam" id="PF01842">
    <property type="entry name" value="ACT"/>
    <property type="match status" value="1"/>
</dbReference>
<evidence type="ECO:0000256" key="6">
    <source>
        <dbReference type="ARBA" id="ARBA00023002"/>
    </source>
</evidence>
<dbReference type="EMBL" id="CP071182">
    <property type="protein sequence ID" value="QSO49763.1"/>
    <property type="molecule type" value="Genomic_DNA"/>
</dbReference>
<dbReference type="InterPro" id="IPR029753">
    <property type="entry name" value="D-isomer_DH_CS"/>
</dbReference>
<evidence type="ECO:0000256" key="4">
    <source>
        <dbReference type="ARBA" id="ARBA00021582"/>
    </source>
</evidence>
<dbReference type="SUPFAM" id="SSF55021">
    <property type="entry name" value="ACT-like"/>
    <property type="match status" value="1"/>
</dbReference>
<dbReference type="KEGG" id="afx:JZ786_08625"/>
<dbReference type="FunFam" id="3.30.70.260:FF:000008">
    <property type="entry name" value="D-3-phosphoglycerate dehydrogenase, chloroplastic"/>
    <property type="match status" value="1"/>
</dbReference>
<evidence type="ECO:0000256" key="5">
    <source>
        <dbReference type="ARBA" id="ARBA00022605"/>
    </source>
</evidence>
<dbReference type="PROSITE" id="PS51671">
    <property type="entry name" value="ACT"/>
    <property type="match status" value="1"/>
</dbReference>
<evidence type="ECO:0000256" key="8">
    <source>
        <dbReference type="ARBA" id="ARBA00023299"/>
    </source>
</evidence>
<dbReference type="Pfam" id="PF02826">
    <property type="entry name" value="2-Hacid_dh_C"/>
    <property type="match status" value="1"/>
</dbReference>
<keyword evidence="14" id="KW-1185">Reference proteome</keyword>
<keyword evidence="8 11" id="KW-0718">Serine biosynthesis</keyword>
<dbReference type="InterPro" id="IPR029009">
    <property type="entry name" value="ASB_dom_sf"/>
</dbReference>
<proteinExistence type="inferred from homology"/>
<organism evidence="13 14">
    <name type="scientific">Alicyclobacillus mengziensis</name>
    <dbReference type="NCBI Taxonomy" id="2931921"/>
    <lineage>
        <taxon>Bacteria</taxon>
        <taxon>Bacillati</taxon>
        <taxon>Bacillota</taxon>
        <taxon>Bacilli</taxon>
        <taxon>Bacillales</taxon>
        <taxon>Alicyclobacillaceae</taxon>
        <taxon>Alicyclobacillus</taxon>
    </lineage>
</organism>
<dbReference type="Pfam" id="PF00389">
    <property type="entry name" value="2-Hacid_dh"/>
    <property type="match status" value="1"/>
</dbReference>
<feature type="domain" description="ACT" evidence="12">
    <location>
        <begin position="457"/>
        <end position="529"/>
    </location>
</feature>
<dbReference type="Gene3D" id="3.30.70.260">
    <property type="match status" value="1"/>
</dbReference>
<dbReference type="InterPro" id="IPR006139">
    <property type="entry name" value="D-isomer_2_OHA_DH_cat_dom"/>
</dbReference>
<comment type="catalytic activity">
    <reaction evidence="10 11">
        <text>(2R)-3-phosphoglycerate + NAD(+) = 3-phosphooxypyruvate + NADH + H(+)</text>
        <dbReference type="Rhea" id="RHEA:12641"/>
        <dbReference type="ChEBI" id="CHEBI:15378"/>
        <dbReference type="ChEBI" id="CHEBI:18110"/>
        <dbReference type="ChEBI" id="CHEBI:57540"/>
        <dbReference type="ChEBI" id="CHEBI:57945"/>
        <dbReference type="ChEBI" id="CHEBI:58272"/>
        <dbReference type="EC" id="1.1.1.95"/>
    </reaction>
</comment>
<evidence type="ECO:0000259" key="12">
    <source>
        <dbReference type="PROSITE" id="PS51671"/>
    </source>
</evidence>
<dbReference type="SUPFAM" id="SSF143548">
    <property type="entry name" value="Serine metabolism enzymes domain"/>
    <property type="match status" value="1"/>
</dbReference>
<reference evidence="13 14" key="1">
    <citation type="submission" date="2021-02" db="EMBL/GenBank/DDBJ databases">
        <title>Alicyclobacillus curvatus sp. nov. and Alicyclobacillus mengziensis sp. nov., two acidophilic bacteria isolated from acid mine drainage.</title>
        <authorList>
            <person name="Huang Y."/>
        </authorList>
    </citation>
    <scope>NUCLEOTIDE SEQUENCE [LARGE SCALE GENOMIC DNA]</scope>
    <source>
        <strain evidence="13 14">S30H14</strain>
    </source>
</reference>